<evidence type="ECO:0000256" key="5">
    <source>
        <dbReference type="ARBA" id="ARBA00023163"/>
    </source>
</evidence>
<dbReference type="AlphaFoldDB" id="A0A2Y9B7Z0"/>
<dbReference type="GO" id="GO:0005829">
    <property type="term" value="C:cytosol"/>
    <property type="evidence" value="ECO:0007669"/>
    <property type="project" value="TreeGrafter"/>
</dbReference>
<dbReference type="PANTHER" id="PTHR11078:SF3">
    <property type="entry name" value="ANTITERMINATION NUSB DOMAIN-CONTAINING PROTEIN"/>
    <property type="match status" value="1"/>
</dbReference>
<dbReference type="Pfam" id="PF01029">
    <property type="entry name" value="NusB"/>
    <property type="match status" value="1"/>
</dbReference>
<dbReference type="InterPro" id="IPR035926">
    <property type="entry name" value="NusB-like_sf"/>
</dbReference>
<evidence type="ECO:0000256" key="4">
    <source>
        <dbReference type="ARBA" id="ARBA00023015"/>
    </source>
</evidence>
<evidence type="ECO:0000256" key="3">
    <source>
        <dbReference type="ARBA" id="ARBA00022884"/>
    </source>
</evidence>
<evidence type="ECO:0000259" key="7">
    <source>
        <dbReference type="Pfam" id="PF01029"/>
    </source>
</evidence>
<sequence>MVRRELREHIFKMLFQIEFNEMSDMPEHLELYFENLLSASDDDKEYIKTKFEAIVSRVEEIDKILNEKTTGWKTIRMSKVDLTILRLAVYEMKWDDDVPTGVAINEAVELAKRFSGEEGPAFVNGVLAKLTDERSEKDKQKDA</sequence>
<dbReference type="InterPro" id="IPR011605">
    <property type="entry name" value="NusB_fam"/>
</dbReference>
<keyword evidence="3 6" id="KW-0694">RNA-binding</keyword>
<dbReference type="HAMAP" id="MF_00073">
    <property type="entry name" value="NusB"/>
    <property type="match status" value="1"/>
</dbReference>
<evidence type="ECO:0000256" key="6">
    <source>
        <dbReference type="HAMAP-Rule" id="MF_00073"/>
    </source>
</evidence>
<dbReference type="Gene3D" id="1.10.940.10">
    <property type="entry name" value="NusB-like"/>
    <property type="match status" value="1"/>
</dbReference>
<reference evidence="8 9" key="1">
    <citation type="submission" date="2018-05" db="EMBL/GenBank/DDBJ databases">
        <title>The Hungate 1000. A catalogue of reference genomes from the rumen microbiome.</title>
        <authorList>
            <person name="Kelly W."/>
        </authorList>
    </citation>
    <scope>NUCLEOTIDE SEQUENCE [LARGE SCALE GENOMIC DNA]</scope>
    <source>
        <strain evidence="8 9">NLAE-zl-C242</strain>
    </source>
</reference>
<dbReference type="InterPro" id="IPR006027">
    <property type="entry name" value="NusB_RsmB_TIM44"/>
</dbReference>
<proteinExistence type="inferred from homology"/>
<dbReference type="PANTHER" id="PTHR11078">
    <property type="entry name" value="N UTILIZATION SUBSTANCE PROTEIN B-RELATED"/>
    <property type="match status" value="1"/>
</dbReference>
<dbReference type="GO" id="GO:0003723">
    <property type="term" value="F:RNA binding"/>
    <property type="evidence" value="ECO:0007669"/>
    <property type="project" value="UniProtKB-UniRule"/>
</dbReference>
<dbReference type="SUPFAM" id="SSF48013">
    <property type="entry name" value="NusB-like"/>
    <property type="match status" value="1"/>
</dbReference>
<comment type="caution">
    <text evidence="8">The sequence shown here is derived from an EMBL/GenBank/DDBJ whole genome shotgun (WGS) entry which is preliminary data.</text>
</comment>
<name>A0A2Y9B7Z0_9FIRM</name>
<keyword evidence="9" id="KW-1185">Reference proteome</keyword>
<evidence type="ECO:0000313" key="8">
    <source>
        <dbReference type="EMBL" id="PWJ31876.1"/>
    </source>
</evidence>
<dbReference type="RefSeq" id="WP_109729261.1">
    <property type="nucleotide sequence ID" value="NZ_BAAACK010000007.1"/>
</dbReference>
<comment type="similarity">
    <text evidence="1 6">Belongs to the NusB family.</text>
</comment>
<dbReference type="NCBIfam" id="TIGR01951">
    <property type="entry name" value="nusB"/>
    <property type="match status" value="1"/>
</dbReference>
<keyword evidence="2 6" id="KW-0889">Transcription antitermination</keyword>
<protein>
    <recommendedName>
        <fullName evidence="6">Transcription antitermination protein NusB</fullName>
    </recommendedName>
    <alternativeName>
        <fullName evidence="6">Antitermination factor NusB</fullName>
    </alternativeName>
</protein>
<keyword evidence="4 6" id="KW-0805">Transcription regulation</keyword>
<dbReference type="EMBL" id="QGDL01000001">
    <property type="protein sequence ID" value="PWJ31876.1"/>
    <property type="molecule type" value="Genomic_DNA"/>
</dbReference>
<dbReference type="GO" id="GO:0006353">
    <property type="term" value="P:DNA-templated transcription termination"/>
    <property type="evidence" value="ECO:0007669"/>
    <property type="project" value="UniProtKB-UniRule"/>
</dbReference>
<evidence type="ECO:0000256" key="2">
    <source>
        <dbReference type="ARBA" id="ARBA00022814"/>
    </source>
</evidence>
<dbReference type="OrthoDB" id="9811381at2"/>
<evidence type="ECO:0000313" key="9">
    <source>
        <dbReference type="Proteomes" id="UP000245845"/>
    </source>
</evidence>
<gene>
    <name evidence="6" type="primary">nusB</name>
    <name evidence="8" type="ORF">A8806_101163</name>
</gene>
<feature type="domain" description="NusB/RsmB/TIM44" evidence="7">
    <location>
        <begin position="5"/>
        <end position="131"/>
    </location>
</feature>
<dbReference type="GO" id="GO:0031564">
    <property type="term" value="P:transcription antitermination"/>
    <property type="evidence" value="ECO:0007669"/>
    <property type="project" value="UniProtKB-KW"/>
</dbReference>
<dbReference type="Proteomes" id="UP000245845">
    <property type="component" value="Unassembled WGS sequence"/>
</dbReference>
<comment type="function">
    <text evidence="6">Involved in transcription antitermination. Required for transcription of ribosomal RNA (rRNA) genes. Binds specifically to the boxA antiterminator sequence of the ribosomal RNA (rrn) operons.</text>
</comment>
<accession>A0A2Y9B7Z0</accession>
<evidence type="ECO:0000256" key="1">
    <source>
        <dbReference type="ARBA" id="ARBA00005952"/>
    </source>
</evidence>
<organism evidence="8 9">
    <name type="scientific">Faecalicatena orotica</name>
    <dbReference type="NCBI Taxonomy" id="1544"/>
    <lineage>
        <taxon>Bacteria</taxon>
        <taxon>Bacillati</taxon>
        <taxon>Bacillota</taxon>
        <taxon>Clostridia</taxon>
        <taxon>Lachnospirales</taxon>
        <taxon>Lachnospiraceae</taxon>
        <taxon>Faecalicatena</taxon>
    </lineage>
</organism>
<keyword evidence="5 6" id="KW-0804">Transcription</keyword>